<keyword evidence="1" id="KW-0732">Signal</keyword>
<proteinExistence type="predicted"/>
<dbReference type="AlphaFoldDB" id="A0A9Q0BSU4"/>
<evidence type="ECO:0000313" key="2">
    <source>
        <dbReference type="EMBL" id="KAI8042635.1"/>
    </source>
</evidence>
<feature type="signal peptide" evidence="1">
    <location>
        <begin position="1"/>
        <end position="26"/>
    </location>
</feature>
<organism evidence="2 3">
    <name type="scientific">Drosophila gunungcola</name>
    <name type="common">fruit fly</name>
    <dbReference type="NCBI Taxonomy" id="103775"/>
    <lineage>
        <taxon>Eukaryota</taxon>
        <taxon>Metazoa</taxon>
        <taxon>Ecdysozoa</taxon>
        <taxon>Arthropoda</taxon>
        <taxon>Hexapoda</taxon>
        <taxon>Insecta</taxon>
        <taxon>Pterygota</taxon>
        <taxon>Neoptera</taxon>
        <taxon>Endopterygota</taxon>
        <taxon>Diptera</taxon>
        <taxon>Brachycera</taxon>
        <taxon>Muscomorpha</taxon>
        <taxon>Ephydroidea</taxon>
        <taxon>Drosophilidae</taxon>
        <taxon>Drosophila</taxon>
        <taxon>Sophophora</taxon>
    </lineage>
</organism>
<dbReference type="Proteomes" id="UP001059596">
    <property type="component" value="Unassembled WGS sequence"/>
</dbReference>
<accession>A0A9Q0BSU4</accession>
<comment type="caution">
    <text evidence="2">The sequence shown here is derived from an EMBL/GenBank/DDBJ whole genome shotgun (WGS) entry which is preliminary data.</text>
</comment>
<feature type="chain" id="PRO_5040492585" evidence="1">
    <location>
        <begin position="27"/>
        <end position="56"/>
    </location>
</feature>
<dbReference type="EMBL" id="JAMKOV010000002">
    <property type="protein sequence ID" value="KAI8042635.1"/>
    <property type="molecule type" value="Genomic_DNA"/>
</dbReference>
<protein>
    <submittedName>
        <fullName evidence="2">Uncharacterized protein</fullName>
    </submittedName>
</protein>
<reference evidence="2" key="1">
    <citation type="journal article" date="2023" name="Genome Biol. Evol.">
        <title>Long-read-based Genome Assembly of Drosophila gunungcola Reveals Fewer Chemosensory Genes in Flower-breeding Species.</title>
        <authorList>
            <person name="Negi A."/>
            <person name="Liao B.Y."/>
            <person name="Yeh S.D."/>
        </authorList>
    </citation>
    <scope>NUCLEOTIDE SEQUENCE</scope>
    <source>
        <strain evidence="2">Sukarami</strain>
    </source>
</reference>
<evidence type="ECO:0000256" key="1">
    <source>
        <dbReference type="SAM" id="SignalP"/>
    </source>
</evidence>
<keyword evidence="3" id="KW-1185">Reference proteome</keyword>
<evidence type="ECO:0000313" key="3">
    <source>
        <dbReference type="Proteomes" id="UP001059596"/>
    </source>
</evidence>
<name>A0A9Q0BSU4_9MUSC</name>
<gene>
    <name evidence="2" type="ORF">M5D96_003949</name>
</gene>
<sequence length="56" mass="6506">MKVFNLNLFRLLMFFLALNILKLEKGEPMCPVFKQCSDLKSDYISTTTTTTEKTLK</sequence>